<evidence type="ECO:0000256" key="3">
    <source>
        <dbReference type="ARBA" id="ARBA00022475"/>
    </source>
</evidence>
<feature type="transmembrane region" description="Helical" evidence="7">
    <location>
        <begin position="61"/>
        <end position="77"/>
    </location>
</feature>
<proteinExistence type="inferred from homology"/>
<dbReference type="EMBL" id="VDUZ01000003">
    <property type="protein sequence ID" value="TXL81536.1"/>
    <property type="molecule type" value="Genomic_DNA"/>
</dbReference>
<evidence type="ECO:0000256" key="5">
    <source>
        <dbReference type="ARBA" id="ARBA00022989"/>
    </source>
</evidence>
<comment type="similarity">
    <text evidence="2">Belongs to the UPF0126 family.</text>
</comment>
<dbReference type="InterPro" id="IPR005115">
    <property type="entry name" value="Gly_transporter"/>
</dbReference>
<evidence type="ECO:0000256" key="1">
    <source>
        <dbReference type="ARBA" id="ARBA00004651"/>
    </source>
</evidence>
<organism evidence="9 10">
    <name type="scientific">Vineibacter terrae</name>
    <dbReference type="NCBI Taxonomy" id="2586908"/>
    <lineage>
        <taxon>Bacteria</taxon>
        <taxon>Pseudomonadati</taxon>
        <taxon>Pseudomonadota</taxon>
        <taxon>Alphaproteobacteria</taxon>
        <taxon>Hyphomicrobiales</taxon>
        <taxon>Vineibacter</taxon>
    </lineage>
</organism>
<name>A0A5C8PTD4_9HYPH</name>
<evidence type="ECO:0000313" key="9">
    <source>
        <dbReference type="EMBL" id="TXL81536.1"/>
    </source>
</evidence>
<feature type="transmembrane region" description="Helical" evidence="7">
    <location>
        <begin position="146"/>
        <end position="164"/>
    </location>
</feature>
<keyword evidence="6 7" id="KW-0472">Membrane</keyword>
<protein>
    <submittedName>
        <fullName evidence="9">Trimeric intracellular cation channel family protein</fullName>
    </submittedName>
</protein>
<reference evidence="9 10" key="1">
    <citation type="submission" date="2019-06" db="EMBL/GenBank/DDBJ databases">
        <title>New taxonomy in bacterial strain CC-CFT640, isolated from vineyard.</title>
        <authorList>
            <person name="Lin S.-Y."/>
            <person name="Tsai C.-F."/>
            <person name="Young C.-C."/>
        </authorList>
    </citation>
    <scope>NUCLEOTIDE SEQUENCE [LARGE SCALE GENOMIC DNA]</scope>
    <source>
        <strain evidence="9 10">CC-CFT640</strain>
    </source>
</reference>
<evidence type="ECO:0000259" key="8">
    <source>
        <dbReference type="Pfam" id="PF03458"/>
    </source>
</evidence>
<feature type="domain" description="Glycine transporter" evidence="8">
    <location>
        <begin position="89"/>
        <end position="162"/>
    </location>
</feature>
<evidence type="ECO:0000256" key="2">
    <source>
        <dbReference type="ARBA" id="ARBA00008193"/>
    </source>
</evidence>
<keyword evidence="3" id="KW-1003">Cell membrane</keyword>
<gene>
    <name evidence="9" type="ORF">FHP25_03140</name>
</gene>
<dbReference type="RefSeq" id="WP_147845446.1">
    <property type="nucleotide sequence ID" value="NZ_VDUZ01000003.1"/>
</dbReference>
<dbReference type="AlphaFoldDB" id="A0A5C8PTD4"/>
<dbReference type="OrthoDB" id="9791874at2"/>
<comment type="caution">
    <text evidence="9">The sequence shown here is derived from an EMBL/GenBank/DDBJ whole genome shotgun (WGS) entry which is preliminary data.</text>
</comment>
<comment type="subcellular location">
    <subcellularLocation>
        <location evidence="1">Cell membrane</location>
        <topology evidence="1">Multi-pass membrane protein</topology>
    </subcellularLocation>
</comment>
<feature type="domain" description="Glycine transporter" evidence="8">
    <location>
        <begin position="5"/>
        <end position="78"/>
    </location>
</feature>
<keyword evidence="4 7" id="KW-0812">Transmembrane</keyword>
<dbReference type="PANTHER" id="PTHR30506">
    <property type="entry name" value="INNER MEMBRANE PROTEIN"/>
    <property type="match status" value="1"/>
</dbReference>
<evidence type="ECO:0000256" key="7">
    <source>
        <dbReference type="SAM" id="Phobius"/>
    </source>
</evidence>
<keyword evidence="10" id="KW-1185">Reference proteome</keyword>
<evidence type="ECO:0000256" key="4">
    <source>
        <dbReference type="ARBA" id="ARBA00022692"/>
    </source>
</evidence>
<feature type="transmembrane region" description="Helical" evidence="7">
    <location>
        <begin position="29"/>
        <end position="46"/>
    </location>
</feature>
<dbReference type="Proteomes" id="UP000321638">
    <property type="component" value="Unassembled WGS sequence"/>
</dbReference>
<sequence length="209" mass="22227">MLLYYLEMIGTAVFAATGVLAVKRQGLDVIGGLILGVVAALGGGTVRDMAIDAPVFWIRDFNYVWVAVVAALVAFFFKRPSLRHRPLLYLDAWGAALFAVVATDKVLALQLGAPVAVTMGVLTGIGGGLLRDILAGRPTLLMSREIYATPILLGCVLLVLLRHATPGLAYSGLAALAFIGGLRSCALYWSLQMPAWLTSREDAPRDAAE</sequence>
<dbReference type="PANTHER" id="PTHR30506:SF3">
    <property type="entry name" value="UPF0126 INNER MEMBRANE PROTEIN YADS-RELATED"/>
    <property type="match status" value="1"/>
</dbReference>
<evidence type="ECO:0000256" key="6">
    <source>
        <dbReference type="ARBA" id="ARBA00023136"/>
    </source>
</evidence>
<feature type="transmembrane region" description="Helical" evidence="7">
    <location>
        <begin position="115"/>
        <end position="134"/>
    </location>
</feature>
<accession>A0A5C8PTD4</accession>
<feature type="transmembrane region" description="Helical" evidence="7">
    <location>
        <begin position="89"/>
        <end position="109"/>
    </location>
</feature>
<dbReference type="Pfam" id="PF03458">
    <property type="entry name" value="Gly_transporter"/>
    <property type="match status" value="2"/>
</dbReference>
<dbReference type="GO" id="GO:0005886">
    <property type="term" value="C:plasma membrane"/>
    <property type="evidence" value="ECO:0007669"/>
    <property type="project" value="UniProtKB-SubCell"/>
</dbReference>
<feature type="transmembrane region" description="Helical" evidence="7">
    <location>
        <begin position="170"/>
        <end position="191"/>
    </location>
</feature>
<evidence type="ECO:0000313" key="10">
    <source>
        <dbReference type="Proteomes" id="UP000321638"/>
    </source>
</evidence>
<feature type="transmembrane region" description="Helical" evidence="7">
    <location>
        <begin position="6"/>
        <end position="22"/>
    </location>
</feature>
<keyword evidence="5 7" id="KW-1133">Transmembrane helix</keyword>